<dbReference type="EMBL" id="JAACFV010000055">
    <property type="protein sequence ID" value="KAF7508365.1"/>
    <property type="molecule type" value="Genomic_DNA"/>
</dbReference>
<dbReference type="Pfam" id="PF12796">
    <property type="entry name" value="Ank_2"/>
    <property type="match status" value="2"/>
</dbReference>
<feature type="domain" description="NACHT" evidence="4">
    <location>
        <begin position="219"/>
        <end position="363"/>
    </location>
</feature>
<gene>
    <name evidence="5" type="ORF">GJ744_009356</name>
</gene>
<protein>
    <recommendedName>
        <fullName evidence="4">NACHT domain-containing protein</fullName>
    </recommendedName>
</protein>
<dbReference type="PANTHER" id="PTHR24198">
    <property type="entry name" value="ANKYRIN REPEAT AND PROTEIN KINASE DOMAIN-CONTAINING PROTEIN"/>
    <property type="match status" value="1"/>
</dbReference>
<dbReference type="PANTHER" id="PTHR24198:SF165">
    <property type="entry name" value="ANKYRIN REPEAT-CONTAINING PROTEIN-RELATED"/>
    <property type="match status" value="1"/>
</dbReference>
<feature type="repeat" description="ANK" evidence="3">
    <location>
        <begin position="825"/>
        <end position="846"/>
    </location>
</feature>
<feature type="repeat" description="ANK" evidence="3">
    <location>
        <begin position="689"/>
        <end position="710"/>
    </location>
</feature>
<dbReference type="SMART" id="SM00248">
    <property type="entry name" value="ANK"/>
    <property type="match status" value="9"/>
</dbReference>
<dbReference type="InterPro" id="IPR056884">
    <property type="entry name" value="NPHP3-like_N"/>
</dbReference>
<keyword evidence="1" id="KW-0677">Repeat</keyword>
<feature type="repeat" description="ANK" evidence="3">
    <location>
        <begin position="927"/>
        <end position="948"/>
    </location>
</feature>
<keyword evidence="2 3" id="KW-0040">ANK repeat</keyword>
<feature type="repeat" description="ANK" evidence="3">
    <location>
        <begin position="893"/>
        <end position="926"/>
    </location>
</feature>
<dbReference type="InterPro" id="IPR036770">
    <property type="entry name" value="Ankyrin_rpt-contain_sf"/>
</dbReference>
<dbReference type="PROSITE" id="PS50837">
    <property type="entry name" value="NACHT"/>
    <property type="match status" value="1"/>
</dbReference>
<feature type="repeat" description="ANK" evidence="3">
    <location>
        <begin position="961"/>
        <end position="982"/>
    </location>
</feature>
<evidence type="ECO:0000256" key="3">
    <source>
        <dbReference type="PROSITE-ProRule" id="PRU00023"/>
    </source>
</evidence>
<dbReference type="OrthoDB" id="5421817at2759"/>
<feature type="repeat" description="ANK" evidence="3">
    <location>
        <begin position="757"/>
        <end position="790"/>
    </location>
</feature>
<dbReference type="Pfam" id="PF24883">
    <property type="entry name" value="NPHP3_N"/>
    <property type="match status" value="1"/>
</dbReference>
<evidence type="ECO:0000259" key="4">
    <source>
        <dbReference type="PROSITE" id="PS50837"/>
    </source>
</evidence>
<evidence type="ECO:0000313" key="6">
    <source>
        <dbReference type="Proteomes" id="UP000606974"/>
    </source>
</evidence>
<comment type="caution">
    <text evidence="5">The sequence shown here is derived from an EMBL/GenBank/DDBJ whole genome shotgun (WGS) entry which is preliminary data.</text>
</comment>
<dbReference type="Gene3D" id="3.40.50.300">
    <property type="entry name" value="P-loop containing nucleotide triphosphate hydrolases"/>
    <property type="match status" value="1"/>
</dbReference>
<keyword evidence="6" id="KW-1185">Reference proteome</keyword>
<dbReference type="AlphaFoldDB" id="A0A8H7AFV5"/>
<feature type="repeat" description="ANK" evidence="3">
    <location>
        <begin position="859"/>
        <end position="880"/>
    </location>
</feature>
<accession>A0A8H7AFV5</accession>
<dbReference type="InterPro" id="IPR007111">
    <property type="entry name" value="NACHT_NTPase"/>
</dbReference>
<dbReference type="InterPro" id="IPR027417">
    <property type="entry name" value="P-loop_NTPase"/>
</dbReference>
<sequence>MDPLSVTASIIAVVTLTGQVISYLNDVRSAPKTRARFAKEAANVQCLLISLRYHLDESTPEDLWFKEVRKLTVENGPIDQFRLAIEQLMTKVEPKAGLKKVGETLLWKLNEKDVEEILSRIERLKSIIQIAIQMDHVKLSQAIKKDTAVISQSIMDLTQNVDAIHQKQKGQFHREVLNWLSGSDFAAQQSDYISKRQEGTGLWFINSPKFAEWLHGSKHTLFCPGIPGAGKTMIASIVTDHLWKAYQEDDIGVAYLYCNYKRGDEQKAVNLLAVILKQLVQERPSLPDSVGDLYTLHGKRGTRPSFDELSNSLRSVLRNYSRVFIIIDALDECTNDDGTRNTLLSEIRSLQVQTDVRLMVTSRNISNITQLFEDDLCLRIYASDEDVEQYLEGRMSRQATPILQNPDLRQRISKSILGAIGGMFLLARLHMDSLIHKPTVKAIKKALAKLSTGEEALNKAYEGAKERIEIQSEESCDLAKNLISWILCAQRPLTTRELQHALAVEPGERQLDEENIPDLALMLSVCAGLVTLDEESKIIRFVHYTTQDYFERIQTSWLPHISAYISLTCTTYLSFDAFTSGRASHDKEFEDRLAQNPFLDYAARYWASHVGRVEDKVKEVVLTFLSDKSLVSCAFQVMSAERYKYPYRGYSQAMAERVTALHLLAGWGLEDWLTYVLKDVVDADSKDSEGRTPLSWAAEYGYKEIVEILLAQDDVEADSKDNEGRTPLSRAVGYGQEEIVEILLAQDDVEADSKDNKGRTPLSRAAAYGHEEIVRTLLAQDDVEADSKDNEGRTPLSRAAENGYKEIVRTLLAQDDVEADSKDNEGRTPLSFAAAEGYKEIVEILLAQDDVEADLKDNEGRTPLSFAVGYGQEEIVEILLAQDDVKADSKDNEGRTPLSRAAAYGHEEIVRTLLAQDDVEADSKDNKGRTPLSWAAARGREDIVKILLAQDDVEADSKDNEGRTPLSWAAEQGHRKIVDLLT</sequence>
<dbReference type="SUPFAM" id="SSF48403">
    <property type="entry name" value="Ankyrin repeat"/>
    <property type="match status" value="1"/>
</dbReference>
<dbReference type="InterPro" id="IPR054471">
    <property type="entry name" value="GPIID_WHD"/>
</dbReference>
<organism evidence="5 6">
    <name type="scientific">Endocarpon pusillum</name>
    <dbReference type="NCBI Taxonomy" id="364733"/>
    <lineage>
        <taxon>Eukaryota</taxon>
        <taxon>Fungi</taxon>
        <taxon>Dikarya</taxon>
        <taxon>Ascomycota</taxon>
        <taxon>Pezizomycotina</taxon>
        <taxon>Eurotiomycetes</taxon>
        <taxon>Chaetothyriomycetidae</taxon>
        <taxon>Verrucariales</taxon>
        <taxon>Verrucariaceae</taxon>
        <taxon>Endocarpon</taxon>
    </lineage>
</organism>
<dbReference type="PROSITE" id="PS50297">
    <property type="entry name" value="ANK_REP_REGION"/>
    <property type="match status" value="9"/>
</dbReference>
<dbReference type="Proteomes" id="UP000606974">
    <property type="component" value="Unassembled WGS sequence"/>
</dbReference>
<evidence type="ECO:0000256" key="1">
    <source>
        <dbReference type="ARBA" id="ARBA00022737"/>
    </source>
</evidence>
<dbReference type="InterPro" id="IPR002110">
    <property type="entry name" value="Ankyrin_rpt"/>
</dbReference>
<dbReference type="SUPFAM" id="SSF52540">
    <property type="entry name" value="P-loop containing nucleoside triphosphate hydrolases"/>
    <property type="match status" value="1"/>
</dbReference>
<dbReference type="Pfam" id="PF13637">
    <property type="entry name" value="Ank_4"/>
    <property type="match status" value="2"/>
</dbReference>
<reference evidence="5" key="1">
    <citation type="submission" date="2020-02" db="EMBL/GenBank/DDBJ databases">
        <authorList>
            <person name="Palmer J.M."/>
        </authorList>
    </citation>
    <scope>NUCLEOTIDE SEQUENCE</scope>
    <source>
        <strain evidence="5">EPUS1.4</strain>
        <tissue evidence="5">Thallus</tissue>
    </source>
</reference>
<evidence type="ECO:0000256" key="2">
    <source>
        <dbReference type="ARBA" id="ARBA00023043"/>
    </source>
</evidence>
<proteinExistence type="predicted"/>
<feature type="repeat" description="ANK" evidence="3">
    <location>
        <begin position="791"/>
        <end position="824"/>
    </location>
</feature>
<evidence type="ECO:0000313" key="5">
    <source>
        <dbReference type="EMBL" id="KAF7508365.1"/>
    </source>
</evidence>
<name>A0A8H7AFV5_9EURO</name>
<dbReference type="Gene3D" id="1.25.40.20">
    <property type="entry name" value="Ankyrin repeat-containing domain"/>
    <property type="match status" value="3"/>
</dbReference>
<feature type="repeat" description="ANK" evidence="3">
    <location>
        <begin position="723"/>
        <end position="744"/>
    </location>
</feature>
<dbReference type="PROSITE" id="PS50088">
    <property type="entry name" value="ANK_REPEAT"/>
    <property type="match status" value="9"/>
</dbReference>
<dbReference type="Pfam" id="PF22939">
    <property type="entry name" value="WHD_GPIID"/>
    <property type="match status" value="1"/>
</dbReference>